<dbReference type="EC" id="2.4.-.-" evidence="1"/>
<reference evidence="2" key="1">
    <citation type="journal article" date="2019" name="Int. J. Syst. Evol. Microbiol.">
        <title>The Global Catalogue of Microorganisms (GCM) 10K type strain sequencing project: providing services to taxonomists for standard genome sequencing and annotation.</title>
        <authorList>
            <consortium name="The Broad Institute Genomics Platform"/>
            <consortium name="The Broad Institute Genome Sequencing Center for Infectious Disease"/>
            <person name="Wu L."/>
            <person name="Ma J."/>
        </authorList>
    </citation>
    <scope>NUCLEOTIDE SEQUENCE [LARGE SCALE GENOMIC DNA]</scope>
    <source>
        <strain evidence="2">KCTC 23299</strain>
    </source>
</reference>
<protein>
    <submittedName>
        <fullName evidence="1">Glycosyltransferase</fullName>
        <ecNumber evidence="1">2.4.-.-</ecNumber>
    </submittedName>
</protein>
<dbReference type="GO" id="GO:0016757">
    <property type="term" value="F:glycosyltransferase activity"/>
    <property type="evidence" value="ECO:0007669"/>
    <property type="project" value="UniProtKB-KW"/>
</dbReference>
<organism evidence="1 2">
    <name type="scientific">Terrimonas rubra</name>
    <dbReference type="NCBI Taxonomy" id="1035890"/>
    <lineage>
        <taxon>Bacteria</taxon>
        <taxon>Pseudomonadati</taxon>
        <taxon>Bacteroidota</taxon>
        <taxon>Chitinophagia</taxon>
        <taxon>Chitinophagales</taxon>
        <taxon>Chitinophagaceae</taxon>
        <taxon>Terrimonas</taxon>
    </lineage>
</organism>
<evidence type="ECO:0000313" key="1">
    <source>
        <dbReference type="EMBL" id="MFD2921533.1"/>
    </source>
</evidence>
<keyword evidence="1" id="KW-0808">Transferase</keyword>
<sequence>MKQQLHIVCLDVPFPADYGGAIDMMNRIILFKQLGTAIHLHYFSYNDRGMPNELNQYCESISVYERKKFTTGYFFDKQPYIVSSRINEELITNLNKDNHPILLEGIHCTGILPYINRSNRRIVVRMHNDESIYYKELARATGSIKQKIFFNRESRLLKKYADTLPGDCLYACVSEKDIQVLQQDHRITNTAFIPTFPTWQEVNCPEGMGSICLYHGNLSVPENEEAAMWLLCRVFSKVRMPFVIAGKKPGRRLLKAAELCQHTCLIANPSESELNDLIRKAHIHVLPCFNKNITGIRLKLLHALFEGRHCVVNTPMVAGTGLEEACHIAGNSNGFASIIAQLYHQPFAEEEIKLRKRLLGNTYSNEKNTRQLIEWLW</sequence>
<dbReference type="Proteomes" id="UP001597511">
    <property type="component" value="Unassembled WGS sequence"/>
</dbReference>
<gene>
    <name evidence="1" type="ORF">ACFS6H_17560</name>
</gene>
<dbReference type="EMBL" id="JBHUOZ010000003">
    <property type="protein sequence ID" value="MFD2921533.1"/>
    <property type="molecule type" value="Genomic_DNA"/>
</dbReference>
<name>A0ABW6ACQ2_9BACT</name>
<keyword evidence="2" id="KW-1185">Reference proteome</keyword>
<keyword evidence="1" id="KW-0328">Glycosyltransferase</keyword>
<evidence type="ECO:0000313" key="2">
    <source>
        <dbReference type="Proteomes" id="UP001597511"/>
    </source>
</evidence>
<dbReference type="SUPFAM" id="SSF53756">
    <property type="entry name" value="UDP-Glycosyltransferase/glycogen phosphorylase"/>
    <property type="match status" value="1"/>
</dbReference>
<comment type="caution">
    <text evidence="1">The sequence shown here is derived from an EMBL/GenBank/DDBJ whole genome shotgun (WGS) entry which is preliminary data.</text>
</comment>
<accession>A0ABW6ACQ2</accession>
<proteinExistence type="predicted"/>
<dbReference type="RefSeq" id="WP_386102025.1">
    <property type="nucleotide sequence ID" value="NZ_JBHUOZ010000003.1"/>
</dbReference>